<feature type="domain" description="Alcohol dehydrogenase-like C-terminal" evidence="7">
    <location>
        <begin position="185"/>
        <end position="316"/>
    </location>
</feature>
<keyword evidence="9" id="KW-1185">Reference proteome</keyword>
<dbReference type="EMBL" id="MBFU01000324">
    <property type="protein sequence ID" value="PWA00607.1"/>
    <property type="molecule type" value="Genomic_DNA"/>
</dbReference>
<dbReference type="GO" id="GO:0016491">
    <property type="term" value="F:oxidoreductase activity"/>
    <property type="evidence" value="ECO:0007669"/>
    <property type="project" value="UniProtKB-KW"/>
</dbReference>
<evidence type="ECO:0000256" key="3">
    <source>
        <dbReference type="ARBA" id="ARBA00022857"/>
    </source>
</evidence>
<dbReference type="GO" id="GO:0006631">
    <property type="term" value="P:fatty acid metabolic process"/>
    <property type="evidence" value="ECO:0007669"/>
    <property type="project" value="TreeGrafter"/>
</dbReference>
<comment type="subcellular location">
    <subcellularLocation>
        <location evidence="1">Mitochondrion</location>
    </subcellularLocation>
</comment>
<dbReference type="SUPFAM" id="SSF50129">
    <property type="entry name" value="GroES-like"/>
    <property type="match status" value="1"/>
</dbReference>
<dbReference type="GO" id="GO:0005739">
    <property type="term" value="C:mitochondrion"/>
    <property type="evidence" value="ECO:0007669"/>
    <property type="project" value="UniProtKB-SubCell"/>
</dbReference>
<dbReference type="Gene3D" id="3.40.50.720">
    <property type="entry name" value="NAD(P)-binding Rossmann-like Domain"/>
    <property type="match status" value="1"/>
</dbReference>
<protein>
    <recommendedName>
        <fullName evidence="7">Alcohol dehydrogenase-like C-terminal domain-containing protein</fullName>
    </recommendedName>
</protein>
<proteinExistence type="inferred from homology"/>
<keyword evidence="3" id="KW-0521">NADP</keyword>
<evidence type="ECO:0000259" key="7">
    <source>
        <dbReference type="Pfam" id="PF00107"/>
    </source>
</evidence>
<evidence type="ECO:0000256" key="2">
    <source>
        <dbReference type="ARBA" id="ARBA00010371"/>
    </source>
</evidence>
<dbReference type="Pfam" id="PF00107">
    <property type="entry name" value="ADH_zinc_N"/>
    <property type="match status" value="1"/>
</dbReference>
<evidence type="ECO:0000313" key="9">
    <source>
        <dbReference type="Proteomes" id="UP000245591"/>
    </source>
</evidence>
<sequence>MNLPKTITRSVVYTEPGNPSDFIKVREVDLGDLPSTKVALKMLISPINPSDLNQIQGVYPIKKVKSILTIVDSKTNSRTETECYVGGNESVAQVVQIGTNSGEAANGKICVGDWVIPMGTGDIGTWTTDAFADPSLLVVIRNRGGLAPEQIGSVMINASTAYRMLKDFIVPNKGDYIIQNGANSGVGQIIIQLAKIWGYRTINVVRDRDDFEKMEKFLKGLGADIIIKEDQLDSNETKAIMKALGTPVRLGINCVSGKSSMLMTRYMSESSYYVTYGAMSKQPVTIPAPKFIFQDVRFVGFNISRWYKNRKVEKWIEMWDEIFDYMRQGKLQYQVMEPVDWVTSISNKDAKISGVVPVDIETLKARVIDSMNSGKKQYFRYY</sequence>
<dbReference type="SUPFAM" id="SSF51735">
    <property type="entry name" value="NAD(P)-binding Rossmann-fold domains"/>
    <property type="match status" value="1"/>
</dbReference>
<dbReference type="InterPro" id="IPR011032">
    <property type="entry name" value="GroES-like_sf"/>
</dbReference>
<keyword evidence="4" id="KW-0809">Transit peptide</keyword>
<evidence type="ECO:0000256" key="4">
    <source>
        <dbReference type="ARBA" id="ARBA00022946"/>
    </source>
</evidence>
<accession>A0A2U1J6A4</accession>
<dbReference type="InterPro" id="IPR036291">
    <property type="entry name" value="NAD(P)-bd_dom_sf"/>
</dbReference>
<evidence type="ECO:0000256" key="1">
    <source>
        <dbReference type="ARBA" id="ARBA00004173"/>
    </source>
</evidence>
<organism evidence="8 9">
    <name type="scientific">Smittium angustum</name>
    <dbReference type="NCBI Taxonomy" id="133377"/>
    <lineage>
        <taxon>Eukaryota</taxon>
        <taxon>Fungi</taxon>
        <taxon>Fungi incertae sedis</taxon>
        <taxon>Zoopagomycota</taxon>
        <taxon>Kickxellomycotina</taxon>
        <taxon>Harpellomycetes</taxon>
        <taxon>Harpellales</taxon>
        <taxon>Legeriomycetaceae</taxon>
        <taxon>Smittium</taxon>
    </lineage>
</organism>
<keyword evidence="5" id="KW-0560">Oxidoreductase</keyword>
<dbReference type="AlphaFoldDB" id="A0A2U1J6A4"/>
<evidence type="ECO:0000256" key="6">
    <source>
        <dbReference type="ARBA" id="ARBA00023128"/>
    </source>
</evidence>
<dbReference type="InterPro" id="IPR013149">
    <property type="entry name" value="ADH-like_C"/>
</dbReference>
<dbReference type="PANTHER" id="PTHR43981">
    <property type="entry name" value="ENOYL-[ACYL-CARRIER-PROTEIN] REDUCTASE, MITOCHONDRIAL"/>
    <property type="match status" value="1"/>
</dbReference>
<dbReference type="CDD" id="cd08290">
    <property type="entry name" value="ETR"/>
    <property type="match status" value="1"/>
</dbReference>
<dbReference type="InterPro" id="IPR051034">
    <property type="entry name" value="Mito_Enoyl-ACP_Reductase"/>
</dbReference>
<dbReference type="Gene3D" id="3.90.180.10">
    <property type="entry name" value="Medium-chain alcohol dehydrogenases, catalytic domain"/>
    <property type="match status" value="1"/>
</dbReference>
<dbReference type="FunFam" id="3.40.50.720:FF:000112">
    <property type="entry name" value="Enoyl-[acyl-carrier-protein] reductase 1, mitochondrial"/>
    <property type="match status" value="1"/>
</dbReference>
<keyword evidence="6" id="KW-0496">Mitochondrion</keyword>
<comment type="caution">
    <text evidence="8">The sequence shown here is derived from an EMBL/GenBank/DDBJ whole genome shotgun (WGS) entry which is preliminary data.</text>
</comment>
<dbReference type="Proteomes" id="UP000245591">
    <property type="component" value="Unassembled WGS sequence"/>
</dbReference>
<gene>
    <name evidence="8" type="ORF">BB558_003344</name>
</gene>
<evidence type="ECO:0000313" key="8">
    <source>
        <dbReference type="EMBL" id="PWA00607.1"/>
    </source>
</evidence>
<dbReference type="PANTHER" id="PTHR43981:SF2">
    <property type="entry name" value="ENOYL-[ACYL-CARRIER-PROTEIN] REDUCTASE, MITOCHONDRIAL"/>
    <property type="match status" value="1"/>
</dbReference>
<comment type="similarity">
    <text evidence="2">Belongs to the zinc-containing alcohol dehydrogenase family. Quinone oxidoreductase subfamily.</text>
</comment>
<evidence type="ECO:0000256" key="5">
    <source>
        <dbReference type="ARBA" id="ARBA00023002"/>
    </source>
</evidence>
<name>A0A2U1J6A4_SMIAN</name>
<reference evidence="8 9" key="1">
    <citation type="journal article" date="2018" name="MBio">
        <title>Comparative Genomics Reveals the Core Gene Toolbox for the Fungus-Insect Symbiosis.</title>
        <authorList>
            <person name="Wang Y."/>
            <person name="Stata M."/>
            <person name="Wang W."/>
            <person name="Stajich J.E."/>
            <person name="White M.M."/>
            <person name="Moncalvo J.M."/>
        </authorList>
    </citation>
    <scope>NUCLEOTIDE SEQUENCE [LARGE SCALE GENOMIC DNA]</scope>
    <source>
        <strain evidence="8 9">AUS-126-30</strain>
    </source>
</reference>